<dbReference type="RefSeq" id="WP_146080429.1">
    <property type="nucleotide sequence ID" value="NZ_MQVW01000024.1"/>
</dbReference>
<feature type="signal peptide" evidence="1">
    <location>
        <begin position="1"/>
        <end position="21"/>
    </location>
</feature>
<evidence type="ECO:0000256" key="1">
    <source>
        <dbReference type="SAM" id="SignalP"/>
    </source>
</evidence>
<dbReference type="Proteomes" id="UP000239002">
    <property type="component" value="Unassembled WGS sequence"/>
</dbReference>
<dbReference type="OrthoDB" id="9970550at2"/>
<evidence type="ECO:0000313" key="2">
    <source>
        <dbReference type="EMBL" id="PPK93656.1"/>
    </source>
</evidence>
<protein>
    <submittedName>
        <fullName evidence="2">Uncharacterized protein</fullName>
    </submittedName>
</protein>
<proteinExistence type="predicted"/>
<sequence>MKASKIASFIICLFISAFMFAQHNLLQDIPVKKDSCDVNFKSSITTSDLELFAKCISDKSSIEVAQSTLLTDQINFKKLPLLLVSEEFPTVQNINSDAFIELGNYNSTFINMKTNNLALFEAGRNSILSSGYSNYSTAPQF</sequence>
<comment type="caution">
    <text evidence="2">The sequence shown here is derived from an EMBL/GenBank/DDBJ whole genome shotgun (WGS) entry which is preliminary data.</text>
</comment>
<feature type="chain" id="PRO_5015453814" evidence="1">
    <location>
        <begin position="22"/>
        <end position="141"/>
    </location>
</feature>
<reference evidence="2 3" key="1">
    <citation type="submission" date="2018-02" db="EMBL/GenBank/DDBJ databases">
        <title>Genomic Encyclopedia of Archaeal and Bacterial Type Strains, Phase II (KMG-II): from individual species to whole genera.</title>
        <authorList>
            <person name="Goeker M."/>
        </authorList>
    </citation>
    <scope>NUCLEOTIDE SEQUENCE [LARGE SCALE GENOMIC DNA]</scope>
    <source>
        <strain evidence="2 3">DSM 16809</strain>
    </source>
</reference>
<dbReference type="EMBL" id="PTJE01000006">
    <property type="protein sequence ID" value="PPK93656.1"/>
    <property type="molecule type" value="Genomic_DNA"/>
</dbReference>
<keyword evidence="3" id="KW-1185">Reference proteome</keyword>
<evidence type="ECO:0000313" key="3">
    <source>
        <dbReference type="Proteomes" id="UP000239002"/>
    </source>
</evidence>
<gene>
    <name evidence="2" type="ORF">LY01_02439</name>
</gene>
<organism evidence="2 3">
    <name type="scientific">Nonlabens xylanidelens</name>
    <dbReference type="NCBI Taxonomy" id="191564"/>
    <lineage>
        <taxon>Bacteria</taxon>
        <taxon>Pseudomonadati</taxon>
        <taxon>Bacteroidota</taxon>
        <taxon>Flavobacteriia</taxon>
        <taxon>Flavobacteriales</taxon>
        <taxon>Flavobacteriaceae</taxon>
        <taxon>Nonlabens</taxon>
    </lineage>
</organism>
<dbReference type="AlphaFoldDB" id="A0A2S6IHI9"/>
<accession>A0A2S6IHI9</accession>
<keyword evidence="1" id="KW-0732">Signal</keyword>
<name>A0A2S6IHI9_9FLAO</name>